<accession>A0A4Y8INA4</accession>
<dbReference type="RefSeq" id="WP_134339537.1">
    <property type="nucleotide sequence ID" value="NZ_SOPW01000005.1"/>
</dbReference>
<keyword evidence="1" id="KW-1133">Transmembrane helix</keyword>
<comment type="caution">
    <text evidence="2">The sequence shown here is derived from an EMBL/GenBank/DDBJ whole genome shotgun (WGS) entry which is preliminary data.</text>
</comment>
<keyword evidence="1" id="KW-0472">Membrane</keyword>
<keyword evidence="3" id="KW-1185">Reference proteome</keyword>
<feature type="transmembrane region" description="Helical" evidence="1">
    <location>
        <begin position="33"/>
        <end position="53"/>
    </location>
</feature>
<proteinExistence type="predicted"/>
<dbReference type="OrthoDB" id="2973446at2"/>
<dbReference type="Proteomes" id="UP000297975">
    <property type="component" value="Unassembled WGS sequence"/>
</dbReference>
<gene>
    <name evidence="2" type="ORF">E3U55_06115</name>
</gene>
<evidence type="ECO:0000256" key="1">
    <source>
        <dbReference type="SAM" id="Phobius"/>
    </source>
</evidence>
<feature type="transmembrane region" description="Helical" evidence="1">
    <location>
        <begin position="59"/>
        <end position="80"/>
    </location>
</feature>
<protein>
    <submittedName>
        <fullName evidence="2">Uncharacterized protein</fullName>
    </submittedName>
</protein>
<evidence type="ECO:0000313" key="3">
    <source>
        <dbReference type="Proteomes" id="UP000297975"/>
    </source>
</evidence>
<dbReference type="AlphaFoldDB" id="A0A4Y8INA4"/>
<organism evidence="2 3">
    <name type="scientific">Filobacillus milosensis</name>
    <dbReference type="NCBI Taxonomy" id="94137"/>
    <lineage>
        <taxon>Bacteria</taxon>
        <taxon>Bacillati</taxon>
        <taxon>Bacillota</taxon>
        <taxon>Bacilli</taxon>
        <taxon>Bacillales</taxon>
        <taxon>Bacillaceae</taxon>
        <taxon>Filobacillus</taxon>
    </lineage>
</organism>
<reference evidence="2 3" key="1">
    <citation type="submission" date="2019-03" db="EMBL/GenBank/DDBJ databases">
        <authorList>
            <person name="He R.-H."/>
        </authorList>
    </citation>
    <scope>NUCLEOTIDE SEQUENCE [LARGE SCALE GENOMIC DNA]</scope>
    <source>
        <strain evidence="3">SH 714</strain>
    </source>
</reference>
<evidence type="ECO:0000313" key="2">
    <source>
        <dbReference type="EMBL" id="TFB22809.1"/>
    </source>
</evidence>
<keyword evidence="1" id="KW-0812">Transmembrane</keyword>
<feature type="transmembrane region" description="Helical" evidence="1">
    <location>
        <begin position="87"/>
        <end position="111"/>
    </location>
</feature>
<dbReference type="EMBL" id="SOPW01000005">
    <property type="protein sequence ID" value="TFB22809.1"/>
    <property type="molecule type" value="Genomic_DNA"/>
</dbReference>
<name>A0A4Y8INA4_9BACI</name>
<sequence length="120" mass="14341">MSELTIKFKGYFEQAKDYMMEKYEELKHVEKDVWMKNAPSIGFLMIYLGYFLFAAKGGSLFWALIFMAGFGYAIFALLYWRKDRDYNLYLSLALLIISFPLLGYEFFSYLLSTVYDKFFY</sequence>